<comment type="subcellular location">
    <subcellularLocation>
        <location evidence="1">Cell membrane</location>
        <topology evidence="1">Multi-pass membrane protein</topology>
    </subcellularLocation>
</comment>
<dbReference type="GO" id="GO:0042277">
    <property type="term" value="F:peptide binding"/>
    <property type="evidence" value="ECO:0007669"/>
    <property type="project" value="TreeGrafter"/>
</dbReference>
<dbReference type="GO" id="GO:0004930">
    <property type="term" value="F:G protein-coupled receptor activity"/>
    <property type="evidence" value="ECO:0007669"/>
    <property type="project" value="UniProtKB-KW"/>
</dbReference>
<dbReference type="GO" id="GO:0005886">
    <property type="term" value="C:plasma membrane"/>
    <property type="evidence" value="ECO:0007669"/>
    <property type="project" value="UniProtKB-SubCell"/>
</dbReference>
<comment type="similarity">
    <text evidence="7">Belongs to the G-protein coupled receptor 1 family.</text>
</comment>
<dbReference type="PROSITE" id="PS00237">
    <property type="entry name" value="G_PROTEIN_RECEP_F1_1"/>
    <property type="match status" value="1"/>
</dbReference>
<evidence type="ECO:0000259" key="9">
    <source>
        <dbReference type="PROSITE" id="PS50262"/>
    </source>
</evidence>
<feature type="transmembrane region" description="Helical" evidence="8">
    <location>
        <begin position="153"/>
        <end position="176"/>
    </location>
</feature>
<dbReference type="PANTHER" id="PTHR24241">
    <property type="entry name" value="NEUROPEPTIDE RECEPTOR-RELATED G-PROTEIN COUPLED RECEPTOR"/>
    <property type="match status" value="1"/>
</dbReference>
<comment type="caution">
    <text evidence="10">The sequence shown here is derived from an EMBL/GenBank/DDBJ whole genome shotgun (WGS) entry which is preliminary data.</text>
</comment>
<evidence type="ECO:0000256" key="7">
    <source>
        <dbReference type="RuleBase" id="RU000688"/>
    </source>
</evidence>
<keyword evidence="5 8" id="KW-0472">Membrane</keyword>
<dbReference type="PRINTS" id="PR00237">
    <property type="entry name" value="GPCRRHODOPSN"/>
</dbReference>
<keyword evidence="7" id="KW-0297">G-protein coupled receptor</keyword>
<keyword evidence="11" id="KW-1185">Reference proteome</keyword>
<dbReference type="PROSITE" id="PS50262">
    <property type="entry name" value="G_PROTEIN_RECEP_F1_2"/>
    <property type="match status" value="1"/>
</dbReference>
<dbReference type="GO" id="GO:0032870">
    <property type="term" value="P:cellular response to hormone stimulus"/>
    <property type="evidence" value="ECO:0007669"/>
    <property type="project" value="TreeGrafter"/>
</dbReference>
<evidence type="ECO:0000256" key="3">
    <source>
        <dbReference type="ARBA" id="ARBA00022692"/>
    </source>
</evidence>
<dbReference type="CDD" id="cd00637">
    <property type="entry name" value="7tm_classA_rhodopsin-like"/>
    <property type="match status" value="1"/>
</dbReference>
<dbReference type="Pfam" id="PF00001">
    <property type="entry name" value="7tm_1"/>
    <property type="match status" value="1"/>
</dbReference>
<feature type="domain" description="G-protein coupled receptors family 1 profile" evidence="9">
    <location>
        <begin position="54"/>
        <end position="381"/>
    </location>
</feature>
<evidence type="ECO:0000313" key="11">
    <source>
        <dbReference type="Proteomes" id="UP000828390"/>
    </source>
</evidence>
<evidence type="ECO:0000256" key="1">
    <source>
        <dbReference type="ARBA" id="ARBA00004651"/>
    </source>
</evidence>
<feature type="transmembrane region" description="Helical" evidence="8">
    <location>
        <begin position="73"/>
        <end position="94"/>
    </location>
</feature>
<keyword evidence="6 7" id="KW-0675">Receptor</keyword>
<evidence type="ECO:0000256" key="8">
    <source>
        <dbReference type="SAM" id="Phobius"/>
    </source>
</evidence>
<keyword evidence="7" id="KW-0807">Transducer</keyword>
<dbReference type="OrthoDB" id="6157309at2759"/>
<reference evidence="10" key="1">
    <citation type="journal article" date="2019" name="bioRxiv">
        <title>The Genome of the Zebra Mussel, Dreissena polymorpha: A Resource for Invasive Species Research.</title>
        <authorList>
            <person name="McCartney M.A."/>
            <person name="Auch B."/>
            <person name="Kono T."/>
            <person name="Mallez S."/>
            <person name="Zhang Y."/>
            <person name="Obille A."/>
            <person name="Becker A."/>
            <person name="Abrahante J.E."/>
            <person name="Garbe J."/>
            <person name="Badalamenti J.P."/>
            <person name="Herman A."/>
            <person name="Mangelson H."/>
            <person name="Liachko I."/>
            <person name="Sullivan S."/>
            <person name="Sone E.D."/>
            <person name="Koren S."/>
            <person name="Silverstein K.A.T."/>
            <person name="Beckman K.B."/>
            <person name="Gohl D.M."/>
        </authorList>
    </citation>
    <scope>NUCLEOTIDE SEQUENCE</scope>
    <source>
        <strain evidence="10">Duluth1</strain>
        <tissue evidence="10">Whole animal</tissue>
    </source>
</reference>
<feature type="transmembrane region" description="Helical" evidence="8">
    <location>
        <begin position="206"/>
        <end position="235"/>
    </location>
</feature>
<organism evidence="10 11">
    <name type="scientific">Dreissena polymorpha</name>
    <name type="common">Zebra mussel</name>
    <name type="synonym">Mytilus polymorpha</name>
    <dbReference type="NCBI Taxonomy" id="45954"/>
    <lineage>
        <taxon>Eukaryota</taxon>
        <taxon>Metazoa</taxon>
        <taxon>Spiralia</taxon>
        <taxon>Lophotrochozoa</taxon>
        <taxon>Mollusca</taxon>
        <taxon>Bivalvia</taxon>
        <taxon>Autobranchia</taxon>
        <taxon>Heteroconchia</taxon>
        <taxon>Euheterodonta</taxon>
        <taxon>Imparidentia</taxon>
        <taxon>Neoheterodontei</taxon>
        <taxon>Myida</taxon>
        <taxon>Dreissenoidea</taxon>
        <taxon>Dreissenidae</taxon>
        <taxon>Dreissena</taxon>
    </lineage>
</organism>
<feature type="transmembrane region" description="Helical" evidence="8">
    <location>
        <begin position="321"/>
        <end position="346"/>
    </location>
</feature>
<keyword evidence="4 8" id="KW-1133">Transmembrane helix</keyword>
<evidence type="ECO:0000256" key="2">
    <source>
        <dbReference type="ARBA" id="ARBA00022475"/>
    </source>
</evidence>
<name>A0A9D4JMY6_DREPO</name>
<reference evidence="10" key="2">
    <citation type="submission" date="2020-11" db="EMBL/GenBank/DDBJ databases">
        <authorList>
            <person name="McCartney M.A."/>
            <person name="Auch B."/>
            <person name="Kono T."/>
            <person name="Mallez S."/>
            <person name="Becker A."/>
            <person name="Gohl D.M."/>
            <person name="Silverstein K.A.T."/>
            <person name="Koren S."/>
            <person name="Bechman K.B."/>
            <person name="Herman A."/>
            <person name="Abrahante J.E."/>
            <person name="Garbe J."/>
        </authorList>
    </citation>
    <scope>NUCLEOTIDE SEQUENCE</scope>
    <source>
        <strain evidence="10">Duluth1</strain>
        <tissue evidence="10">Whole animal</tissue>
    </source>
</reference>
<accession>A0A9D4JMY6</accession>
<dbReference type="SUPFAM" id="SSF81321">
    <property type="entry name" value="Family A G protein-coupled receptor-like"/>
    <property type="match status" value="1"/>
</dbReference>
<dbReference type="Gene3D" id="1.20.1070.10">
    <property type="entry name" value="Rhodopsin 7-helix transmembrane proteins"/>
    <property type="match status" value="1"/>
</dbReference>
<dbReference type="AlphaFoldDB" id="A0A9D4JMY6"/>
<dbReference type="PANTHER" id="PTHR24241:SF76">
    <property type="entry name" value="NEUROPEPTIDE SIFAMIDE RECEPTOR"/>
    <property type="match status" value="1"/>
</dbReference>
<keyword evidence="2" id="KW-1003">Cell membrane</keyword>
<evidence type="ECO:0000313" key="10">
    <source>
        <dbReference type="EMBL" id="KAH3818136.1"/>
    </source>
</evidence>
<dbReference type="Proteomes" id="UP000828390">
    <property type="component" value="Unassembled WGS sequence"/>
</dbReference>
<gene>
    <name evidence="10" type="ORF">DPMN_119732</name>
</gene>
<evidence type="ECO:0000256" key="4">
    <source>
        <dbReference type="ARBA" id="ARBA00022989"/>
    </source>
</evidence>
<protein>
    <recommendedName>
        <fullName evidence="9">G-protein coupled receptors family 1 profile domain-containing protein</fullName>
    </recommendedName>
</protein>
<keyword evidence="3 7" id="KW-0812">Transmembrane</keyword>
<dbReference type="InterPro" id="IPR000276">
    <property type="entry name" value="GPCR_Rhodpsn"/>
</dbReference>
<evidence type="ECO:0000256" key="6">
    <source>
        <dbReference type="ARBA" id="ARBA00023170"/>
    </source>
</evidence>
<dbReference type="InterPro" id="IPR017452">
    <property type="entry name" value="GPCR_Rhodpsn_7TM"/>
</dbReference>
<proteinExistence type="inferred from homology"/>
<sequence length="400" mass="44693">MTHAMAASNGTMLTNNTISHDHDVLIQELNDKMADQMVPATVFISTMMVLSLVGNPMVCYYYGAKTKLTTNTFFIVILALYDVIVCAISVPGVIADMKFFYTFENNVACKLLRFVNYFGSIGSILTLIAIAMDRFKKICRLTKPQMGIRTAKLVSLGSIGIAIMLSWPCLAIFGSIQVPIPNTYGLDLMGADCTFTKDVAYQKYVWIFNGVLFVLSVGLSVILIVLYSIIVHTILSHKKRLIMHKPRKNRASSSTEVETSLTDCSHTADDKLKEKEKGEIKTLLATKSLAPRNDRHSTASKKSTNAQKESGIDSEAVKITVVMVIVNIVFIVSFLPYLSLCVWVVFKSQHESEFLSGAGLVLFKIGTRSFIFNSSLNPWIYGIFNSNFRHFYFGWLCRKR</sequence>
<evidence type="ECO:0000256" key="5">
    <source>
        <dbReference type="ARBA" id="ARBA00023136"/>
    </source>
</evidence>
<dbReference type="EMBL" id="JAIWYP010000005">
    <property type="protein sequence ID" value="KAH3818136.1"/>
    <property type="molecule type" value="Genomic_DNA"/>
</dbReference>
<feature type="transmembrane region" description="Helical" evidence="8">
    <location>
        <begin position="114"/>
        <end position="132"/>
    </location>
</feature>
<feature type="transmembrane region" description="Helical" evidence="8">
    <location>
        <begin position="40"/>
        <end position="61"/>
    </location>
</feature>